<gene>
    <name evidence="2" type="ORF">GCM10011495_13060</name>
</gene>
<feature type="domain" description="DUF4397" evidence="1">
    <location>
        <begin position="54"/>
        <end position="154"/>
    </location>
</feature>
<evidence type="ECO:0000259" key="1">
    <source>
        <dbReference type="Pfam" id="PF14344"/>
    </source>
</evidence>
<evidence type="ECO:0000313" key="2">
    <source>
        <dbReference type="EMBL" id="GGH83398.1"/>
    </source>
</evidence>
<keyword evidence="3" id="KW-1185">Reference proteome</keyword>
<dbReference type="EMBL" id="BMGY01000008">
    <property type="protein sequence ID" value="GGH83398.1"/>
    <property type="molecule type" value="Genomic_DNA"/>
</dbReference>
<name>A0ABQ2A0N5_9BACT</name>
<sequence length="253" mass="25820">MFMETSFIFRRAIQALLPATLLLASCGKNDAPAPPVAPDTAKVLAVHGAVNNSTRPIKVTVGDKEGPSVTYGTNTPYQTIATGNLAVKAAIDASGGATLYNMPQAVVKDKSYSFFAYSIPGQSTGTVSGLWVEDVLTAPATATNAKVRLVHIGQDLESPLTLSRTPSGGGALAAVTTATAVGQASAFVEIPAGTASYNLANSNNSAIQPAFGGAILATPFVAGGIYTIVVRGASVAAAPTDNEKFTLQLIKHN</sequence>
<dbReference type="Proteomes" id="UP000637774">
    <property type="component" value="Unassembled WGS sequence"/>
</dbReference>
<proteinExistence type="predicted"/>
<accession>A0ABQ2A0N5</accession>
<comment type="caution">
    <text evidence="2">The sequence shown here is derived from an EMBL/GenBank/DDBJ whole genome shotgun (WGS) entry which is preliminary data.</text>
</comment>
<evidence type="ECO:0000313" key="3">
    <source>
        <dbReference type="Proteomes" id="UP000637774"/>
    </source>
</evidence>
<dbReference type="InterPro" id="IPR025510">
    <property type="entry name" value="DUF4397"/>
</dbReference>
<dbReference type="Pfam" id="PF14344">
    <property type="entry name" value="DUF4397"/>
    <property type="match status" value="1"/>
</dbReference>
<protein>
    <recommendedName>
        <fullName evidence="1">DUF4397 domain-containing protein</fullName>
    </recommendedName>
</protein>
<organism evidence="2 3">
    <name type="scientific">Hymenobacter frigidus</name>
    <dbReference type="NCBI Taxonomy" id="1524095"/>
    <lineage>
        <taxon>Bacteria</taxon>
        <taxon>Pseudomonadati</taxon>
        <taxon>Bacteroidota</taxon>
        <taxon>Cytophagia</taxon>
        <taxon>Cytophagales</taxon>
        <taxon>Hymenobacteraceae</taxon>
        <taxon>Hymenobacter</taxon>
    </lineage>
</organism>
<reference evidence="3" key="1">
    <citation type="journal article" date="2019" name="Int. J. Syst. Evol. Microbiol.">
        <title>The Global Catalogue of Microorganisms (GCM) 10K type strain sequencing project: providing services to taxonomists for standard genome sequencing and annotation.</title>
        <authorList>
            <consortium name="The Broad Institute Genomics Platform"/>
            <consortium name="The Broad Institute Genome Sequencing Center for Infectious Disease"/>
            <person name="Wu L."/>
            <person name="Ma J."/>
        </authorList>
    </citation>
    <scope>NUCLEOTIDE SEQUENCE [LARGE SCALE GENOMIC DNA]</scope>
    <source>
        <strain evidence="3">CGMCC 1.14966</strain>
    </source>
</reference>